<proteinExistence type="predicted"/>
<dbReference type="KEGG" id="nmo:Nmlp_3347"/>
<organism evidence="1 2">
    <name type="scientific">Natronomonas moolapensis (strain DSM 18674 / CECT 7526 / JCM 14361 / 8.8.11)</name>
    <dbReference type="NCBI Taxonomy" id="268739"/>
    <lineage>
        <taxon>Archaea</taxon>
        <taxon>Methanobacteriati</taxon>
        <taxon>Methanobacteriota</taxon>
        <taxon>Stenosarchaea group</taxon>
        <taxon>Halobacteria</taxon>
        <taxon>Halobacteriales</taxon>
        <taxon>Natronomonadaceae</taxon>
        <taxon>Natronomonas</taxon>
    </lineage>
</organism>
<gene>
    <name evidence="1" type="ordered locus">Nmlp_3347</name>
</gene>
<dbReference type="EMBL" id="HF582854">
    <property type="protein sequence ID" value="CCQ37477.1"/>
    <property type="molecule type" value="Genomic_DNA"/>
</dbReference>
<sequence length="141" mass="14922">MDAVDFGDPPAAPADGPQSVRCTACDAALRSPGRDTVSFLLIDHLTIPLVGCPDHIEQFGTVCGLTTEESTTILKHRPAGGIQCPGCRRASHRHRHPVVAVGAGAIGVLACPAHQDDVVGRYRAGLRTRHHLTESIASHRP</sequence>
<name>M1XSV9_NATM8</name>
<dbReference type="RefSeq" id="WP_015410218.1">
    <property type="nucleotide sequence ID" value="NC_020388.1"/>
</dbReference>
<dbReference type="Proteomes" id="UP000011867">
    <property type="component" value="Chromosome"/>
</dbReference>
<evidence type="ECO:0000313" key="2">
    <source>
        <dbReference type="Proteomes" id="UP000011867"/>
    </source>
</evidence>
<reference evidence="1 2" key="1">
    <citation type="journal article" date="2013" name="Genome Announc.">
        <title>Genome of the haloarchaeon Natronomonas moolapensis, a neutrophilic member of a previously haloalkaliphilic genus.</title>
        <authorList>
            <person name="Dyall-Smith M.L."/>
            <person name="Pfeiffer F."/>
            <person name="Oberwinkler T."/>
            <person name="Klee K."/>
            <person name="Rampp M."/>
            <person name="Palm P."/>
            <person name="Gross K."/>
            <person name="Schuster S.C."/>
            <person name="Oesterhelt D."/>
        </authorList>
    </citation>
    <scope>NUCLEOTIDE SEQUENCE [LARGE SCALE GENOMIC DNA]</scope>
    <source>
        <strain evidence="2">DSM 18674 / JCM 14361 / 8.8.11</strain>
    </source>
</reference>
<evidence type="ECO:0000313" key="1">
    <source>
        <dbReference type="EMBL" id="CCQ37477.1"/>
    </source>
</evidence>
<dbReference type="AlphaFoldDB" id="M1XSV9"/>
<accession>M1XSV9</accession>
<protein>
    <submittedName>
        <fullName evidence="1">Uncharacterized protein</fullName>
    </submittedName>
</protein>
<dbReference type="eggNOG" id="arCOG06426">
    <property type="taxonomic scope" value="Archaea"/>
</dbReference>
<dbReference type="HOGENOM" id="CLU_149760_0_0_2"/>
<dbReference type="GeneID" id="14651830"/>
<dbReference type="OrthoDB" id="334312at2157"/>
<keyword evidence="2" id="KW-1185">Reference proteome</keyword>